<sequence>MHETFGSDTFGRREQARAPAAADVEHALAGLRVLPEPYPHRVEKVHPDLLIIGRRTVEDPREIRLRLFAHVATLRSRTDISSPHPAGPQPVGTTWNASANDPSGRPAWIALFARNVFTIFSRSGM</sequence>
<dbReference type="Proteomes" id="UP000331127">
    <property type="component" value="Unassembled WGS sequence"/>
</dbReference>
<gene>
    <name evidence="2" type="ORF">Amac_076460</name>
</gene>
<feature type="region of interest" description="Disordered" evidence="1">
    <location>
        <begin position="78"/>
        <end position="99"/>
    </location>
</feature>
<protein>
    <submittedName>
        <fullName evidence="2">Uncharacterized protein</fullName>
    </submittedName>
</protein>
<keyword evidence="3" id="KW-1185">Reference proteome</keyword>
<dbReference type="EMBL" id="BLAE01000053">
    <property type="protein sequence ID" value="GES14049.1"/>
    <property type="molecule type" value="Genomic_DNA"/>
</dbReference>
<evidence type="ECO:0000313" key="3">
    <source>
        <dbReference type="Proteomes" id="UP000331127"/>
    </source>
</evidence>
<reference evidence="2 3" key="1">
    <citation type="submission" date="2019-10" db="EMBL/GenBank/DDBJ databases">
        <title>Whole genome shotgun sequence of Acrocarpospora macrocephala NBRC 16266.</title>
        <authorList>
            <person name="Ichikawa N."/>
            <person name="Kimura A."/>
            <person name="Kitahashi Y."/>
            <person name="Komaki H."/>
            <person name="Oguchi A."/>
        </authorList>
    </citation>
    <scope>NUCLEOTIDE SEQUENCE [LARGE SCALE GENOMIC DNA]</scope>
    <source>
        <strain evidence="2 3">NBRC 16266</strain>
    </source>
</reference>
<dbReference type="AlphaFoldDB" id="A0A5M3X1N1"/>
<name>A0A5M3X1N1_9ACTN</name>
<evidence type="ECO:0000313" key="2">
    <source>
        <dbReference type="EMBL" id="GES14049.1"/>
    </source>
</evidence>
<organism evidence="2 3">
    <name type="scientific">Acrocarpospora macrocephala</name>
    <dbReference type="NCBI Taxonomy" id="150177"/>
    <lineage>
        <taxon>Bacteria</taxon>
        <taxon>Bacillati</taxon>
        <taxon>Actinomycetota</taxon>
        <taxon>Actinomycetes</taxon>
        <taxon>Streptosporangiales</taxon>
        <taxon>Streptosporangiaceae</taxon>
        <taxon>Acrocarpospora</taxon>
    </lineage>
</organism>
<accession>A0A5M3X1N1</accession>
<proteinExistence type="predicted"/>
<comment type="caution">
    <text evidence="2">The sequence shown here is derived from an EMBL/GenBank/DDBJ whole genome shotgun (WGS) entry which is preliminary data.</text>
</comment>
<evidence type="ECO:0000256" key="1">
    <source>
        <dbReference type="SAM" id="MobiDB-lite"/>
    </source>
</evidence>